<feature type="repeat" description="ANK" evidence="1">
    <location>
        <begin position="66"/>
        <end position="98"/>
    </location>
</feature>
<dbReference type="SUPFAM" id="SSF48403">
    <property type="entry name" value="Ankyrin repeat"/>
    <property type="match status" value="1"/>
</dbReference>
<organism evidence="2 3">
    <name type="scientific">Penicillium canescens</name>
    <dbReference type="NCBI Taxonomy" id="5083"/>
    <lineage>
        <taxon>Eukaryota</taxon>
        <taxon>Fungi</taxon>
        <taxon>Dikarya</taxon>
        <taxon>Ascomycota</taxon>
        <taxon>Pezizomycotina</taxon>
        <taxon>Eurotiomycetes</taxon>
        <taxon>Eurotiomycetidae</taxon>
        <taxon>Eurotiales</taxon>
        <taxon>Aspergillaceae</taxon>
        <taxon>Penicillium</taxon>
    </lineage>
</organism>
<evidence type="ECO:0000256" key="1">
    <source>
        <dbReference type="PROSITE-ProRule" id="PRU00023"/>
    </source>
</evidence>
<reference evidence="2" key="1">
    <citation type="journal article" date="2023" name="IMA Fungus">
        <title>Comparative genomic study of the Penicillium genus elucidates a diverse pangenome and 15 lateral gene transfer events.</title>
        <authorList>
            <person name="Petersen C."/>
            <person name="Sorensen T."/>
            <person name="Nielsen M.R."/>
            <person name="Sondergaard T.E."/>
            <person name="Sorensen J.L."/>
            <person name="Fitzpatrick D.A."/>
            <person name="Frisvad J.C."/>
            <person name="Nielsen K.L."/>
        </authorList>
    </citation>
    <scope>NUCLEOTIDE SEQUENCE</scope>
    <source>
        <strain evidence="2">IBT 15450</strain>
    </source>
</reference>
<sequence>MALFEAVDSQNLERVRLLATEVDLNSWGSEPLDEQAFDRSPLAHASRNGFHDMVSLLLALHAKPQISGDALNATVSAGHLDVVQTLIQHGADVDWNTYLSILAAAIERKHRELVALSLSAIQSKNRELDNDFAPYRIDLNETIKDGRNAFEIAGDGDFFDLDIFGWILEAGGRPRKGCGYHQKPVEQPTQRLFA</sequence>
<dbReference type="PANTHER" id="PTHR46224">
    <property type="entry name" value="ANKYRIN REPEAT FAMILY PROTEIN"/>
    <property type="match status" value="1"/>
</dbReference>
<gene>
    <name evidence="2" type="ORF">N7460_006772</name>
</gene>
<dbReference type="Proteomes" id="UP001219568">
    <property type="component" value="Unassembled WGS sequence"/>
</dbReference>
<dbReference type="EMBL" id="JAQJZL010000005">
    <property type="protein sequence ID" value="KAJ6041382.1"/>
    <property type="molecule type" value="Genomic_DNA"/>
</dbReference>
<accession>A0AAD6IB89</accession>
<dbReference type="InterPro" id="IPR051616">
    <property type="entry name" value="Cul2-RING_E3_ligase_SR"/>
</dbReference>
<keyword evidence="1" id="KW-0040">ANK repeat</keyword>
<dbReference type="InterPro" id="IPR036770">
    <property type="entry name" value="Ankyrin_rpt-contain_sf"/>
</dbReference>
<comment type="caution">
    <text evidence="2">The sequence shown here is derived from an EMBL/GenBank/DDBJ whole genome shotgun (WGS) entry which is preliminary data.</text>
</comment>
<dbReference type="Pfam" id="PF00023">
    <property type="entry name" value="Ank"/>
    <property type="match status" value="1"/>
</dbReference>
<evidence type="ECO:0000313" key="2">
    <source>
        <dbReference type="EMBL" id="KAJ6041382.1"/>
    </source>
</evidence>
<protein>
    <submittedName>
        <fullName evidence="2">Ankyrin</fullName>
    </submittedName>
</protein>
<dbReference type="InterPro" id="IPR002110">
    <property type="entry name" value="Ankyrin_rpt"/>
</dbReference>
<evidence type="ECO:0000313" key="3">
    <source>
        <dbReference type="Proteomes" id="UP001219568"/>
    </source>
</evidence>
<keyword evidence="3" id="KW-1185">Reference proteome</keyword>
<reference evidence="2" key="2">
    <citation type="submission" date="2023-01" db="EMBL/GenBank/DDBJ databases">
        <authorList>
            <person name="Petersen C."/>
        </authorList>
    </citation>
    <scope>NUCLEOTIDE SEQUENCE</scope>
    <source>
        <strain evidence="2">IBT 15450</strain>
    </source>
</reference>
<dbReference type="PANTHER" id="PTHR46224:SF64">
    <property type="entry name" value="IQ MOTIF AND ANKYRIN REPEAT DOMAIN-CONTAINING PROTEIN 1"/>
    <property type="match status" value="1"/>
</dbReference>
<proteinExistence type="predicted"/>
<dbReference type="PROSITE" id="PS50088">
    <property type="entry name" value="ANK_REPEAT"/>
    <property type="match status" value="1"/>
</dbReference>
<name>A0AAD6IB89_PENCN</name>
<dbReference type="Gene3D" id="1.25.40.20">
    <property type="entry name" value="Ankyrin repeat-containing domain"/>
    <property type="match status" value="1"/>
</dbReference>
<dbReference type="SMART" id="SM00248">
    <property type="entry name" value="ANK"/>
    <property type="match status" value="2"/>
</dbReference>
<dbReference type="AlphaFoldDB" id="A0AAD6IB89"/>